<dbReference type="Proteomes" id="UP000886523">
    <property type="component" value="Unassembled WGS sequence"/>
</dbReference>
<keyword evidence="3" id="KW-1185">Reference proteome</keyword>
<keyword evidence="1" id="KW-0472">Membrane</keyword>
<keyword evidence="1" id="KW-1133">Transmembrane helix</keyword>
<evidence type="ECO:0000256" key="1">
    <source>
        <dbReference type="SAM" id="Phobius"/>
    </source>
</evidence>
<comment type="caution">
    <text evidence="2">The sequence shown here is derived from an EMBL/GenBank/DDBJ whole genome shotgun (WGS) entry which is preliminary data.</text>
</comment>
<proteinExistence type="predicted"/>
<dbReference type="EMBL" id="MU129090">
    <property type="protein sequence ID" value="KAF9507118.1"/>
    <property type="molecule type" value="Genomic_DNA"/>
</dbReference>
<evidence type="ECO:0000313" key="3">
    <source>
        <dbReference type="Proteomes" id="UP000886523"/>
    </source>
</evidence>
<sequence>MTLQLRPCLHAHMHYASCITITSLYSVIVSQLPKRAILSFPTLVNVASPLVIIRLEILEIFFLFVTTVRGVYDMACRGQVQAGSRGRARAGKARQPWWMMTLYPVVCTEARDLSA</sequence>
<accession>A0A9P6AJY9</accession>
<gene>
    <name evidence="2" type="ORF">BS47DRAFT_348525</name>
</gene>
<dbReference type="AlphaFoldDB" id="A0A9P6AJY9"/>
<name>A0A9P6AJY9_9AGAM</name>
<feature type="transmembrane region" description="Helical" evidence="1">
    <location>
        <begin position="12"/>
        <end position="32"/>
    </location>
</feature>
<organism evidence="2 3">
    <name type="scientific">Hydnum rufescens UP504</name>
    <dbReference type="NCBI Taxonomy" id="1448309"/>
    <lineage>
        <taxon>Eukaryota</taxon>
        <taxon>Fungi</taxon>
        <taxon>Dikarya</taxon>
        <taxon>Basidiomycota</taxon>
        <taxon>Agaricomycotina</taxon>
        <taxon>Agaricomycetes</taxon>
        <taxon>Cantharellales</taxon>
        <taxon>Hydnaceae</taxon>
        <taxon>Hydnum</taxon>
    </lineage>
</organism>
<reference evidence="2" key="1">
    <citation type="journal article" date="2020" name="Nat. Commun.">
        <title>Large-scale genome sequencing of mycorrhizal fungi provides insights into the early evolution of symbiotic traits.</title>
        <authorList>
            <person name="Miyauchi S."/>
            <person name="Kiss E."/>
            <person name="Kuo A."/>
            <person name="Drula E."/>
            <person name="Kohler A."/>
            <person name="Sanchez-Garcia M."/>
            <person name="Morin E."/>
            <person name="Andreopoulos B."/>
            <person name="Barry K.W."/>
            <person name="Bonito G."/>
            <person name="Buee M."/>
            <person name="Carver A."/>
            <person name="Chen C."/>
            <person name="Cichocki N."/>
            <person name="Clum A."/>
            <person name="Culley D."/>
            <person name="Crous P.W."/>
            <person name="Fauchery L."/>
            <person name="Girlanda M."/>
            <person name="Hayes R.D."/>
            <person name="Keri Z."/>
            <person name="LaButti K."/>
            <person name="Lipzen A."/>
            <person name="Lombard V."/>
            <person name="Magnuson J."/>
            <person name="Maillard F."/>
            <person name="Murat C."/>
            <person name="Nolan M."/>
            <person name="Ohm R.A."/>
            <person name="Pangilinan J."/>
            <person name="Pereira M.F."/>
            <person name="Perotto S."/>
            <person name="Peter M."/>
            <person name="Pfister S."/>
            <person name="Riley R."/>
            <person name="Sitrit Y."/>
            <person name="Stielow J.B."/>
            <person name="Szollosi G."/>
            <person name="Zifcakova L."/>
            <person name="Stursova M."/>
            <person name="Spatafora J.W."/>
            <person name="Tedersoo L."/>
            <person name="Vaario L.M."/>
            <person name="Yamada A."/>
            <person name="Yan M."/>
            <person name="Wang P."/>
            <person name="Xu J."/>
            <person name="Bruns T."/>
            <person name="Baldrian P."/>
            <person name="Vilgalys R."/>
            <person name="Dunand C."/>
            <person name="Henrissat B."/>
            <person name="Grigoriev I.V."/>
            <person name="Hibbett D."/>
            <person name="Nagy L.G."/>
            <person name="Martin F.M."/>
        </authorList>
    </citation>
    <scope>NUCLEOTIDE SEQUENCE</scope>
    <source>
        <strain evidence="2">UP504</strain>
    </source>
</reference>
<evidence type="ECO:0000313" key="2">
    <source>
        <dbReference type="EMBL" id="KAF9507118.1"/>
    </source>
</evidence>
<keyword evidence="1" id="KW-0812">Transmembrane</keyword>
<protein>
    <submittedName>
        <fullName evidence="2">Uncharacterized protein</fullName>
    </submittedName>
</protein>
<feature type="transmembrane region" description="Helical" evidence="1">
    <location>
        <begin position="52"/>
        <end position="72"/>
    </location>
</feature>